<dbReference type="InterPro" id="IPR006162">
    <property type="entry name" value="Ppantetheine_attach_site"/>
</dbReference>
<dbReference type="Gene3D" id="3.30.559.10">
    <property type="entry name" value="Chloramphenicol acetyltransferase-like domain"/>
    <property type="match status" value="2"/>
</dbReference>
<dbReference type="NCBIfam" id="TIGR01733">
    <property type="entry name" value="AA-adenyl-dom"/>
    <property type="match status" value="1"/>
</dbReference>
<dbReference type="InterPro" id="IPR000873">
    <property type="entry name" value="AMP-dep_synth/lig_dom"/>
</dbReference>
<dbReference type="Gene3D" id="3.40.50.1820">
    <property type="entry name" value="alpha/beta hydrolase"/>
    <property type="match status" value="1"/>
</dbReference>
<comment type="cofactor">
    <cofactor evidence="1">
        <name>pantetheine 4'-phosphate</name>
        <dbReference type="ChEBI" id="CHEBI:47942"/>
    </cofactor>
</comment>
<evidence type="ECO:0000256" key="5">
    <source>
        <dbReference type="ARBA" id="ARBA00022598"/>
    </source>
</evidence>
<dbReference type="Gene3D" id="3.30.559.30">
    <property type="entry name" value="Nonribosomal peptide synthetase, condensation domain"/>
    <property type="match status" value="2"/>
</dbReference>
<dbReference type="RefSeq" id="WP_182869663.1">
    <property type="nucleotide sequence ID" value="NZ_AP022638.1"/>
</dbReference>
<proteinExistence type="inferred from homology"/>
<dbReference type="InterPro" id="IPR009081">
    <property type="entry name" value="PP-bd_ACP"/>
</dbReference>
<dbReference type="InterPro" id="IPR010071">
    <property type="entry name" value="AA_adenyl_dom"/>
</dbReference>
<dbReference type="InterPro" id="IPR020845">
    <property type="entry name" value="AMP-binding_CS"/>
</dbReference>
<dbReference type="InterPro" id="IPR023213">
    <property type="entry name" value="CAT-like_dom_sf"/>
</dbReference>
<dbReference type="PROSITE" id="PS00455">
    <property type="entry name" value="AMP_BINDING"/>
    <property type="match status" value="1"/>
</dbReference>
<keyword evidence="3" id="KW-0596">Phosphopantetheine</keyword>
<dbReference type="GO" id="GO:0016874">
    <property type="term" value="F:ligase activity"/>
    <property type="evidence" value="ECO:0007669"/>
    <property type="project" value="UniProtKB-KW"/>
</dbReference>
<dbReference type="SUPFAM" id="SSF47336">
    <property type="entry name" value="ACP-like"/>
    <property type="match status" value="2"/>
</dbReference>
<dbReference type="GO" id="GO:0031177">
    <property type="term" value="F:phosphopantetheine binding"/>
    <property type="evidence" value="ECO:0007669"/>
    <property type="project" value="InterPro"/>
</dbReference>
<dbReference type="Pfam" id="PF00668">
    <property type="entry name" value="Condensation"/>
    <property type="match status" value="2"/>
</dbReference>
<dbReference type="SMART" id="SM00823">
    <property type="entry name" value="PKS_PP"/>
    <property type="match status" value="2"/>
</dbReference>
<dbReference type="InterPro" id="IPR020806">
    <property type="entry name" value="PKS_PP-bd"/>
</dbReference>
<dbReference type="Gene3D" id="3.30.300.30">
    <property type="match status" value="2"/>
</dbReference>
<dbReference type="FunFam" id="3.30.559.10:FF:000012">
    <property type="entry name" value="Non-ribosomal peptide synthetase"/>
    <property type="match status" value="1"/>
</dbReference>
<dbReference type="PANTHER" id="PTHR45527">
    <property type="entry name" value="NONRIBOSOMAL PEPTIDE SYNTHETASE"/>
    <property type="match status" value="1"/>
</dbReference>
<dbReference type="GO" id="GO:0005829">
    <property type="term" value="C:cytosol"/>
    <property type="evidence" value="ECO:0007669"/>
    <property type="project" value="TreeGrafter"/>
</dbReference>
<accession>A0A809ZQ54</accession>
<reference evidence="8" key="2">
    <citation type="submission" date="2020-05" db="EMBL/GenBank/DDBJ databases">
        <title>Complete genome sequence of Bradyrhizobium diazoefficiens XF6 isolated from soybean nodule.</title>
        <authorList>
            <person name="Noda R."/>
            <person name="Kakizaki K."/>
            <person name="Minamisawa K."/>
        </authorList>
    </citation>
    <scope>NUCLEOTIDE SEQUENCE</scope>
    <source>
        <strain evidence="8">XF6</strain>
    </source>
</reference>
<evidence type="ECO:0000313" key="7">
    <source>
        <dbReference type="EMBL" id="BCE54762.1"/>
    </source>
</evidence>
<keyword evidence="5" id="KW-0436">Ligase</keyword>
<dbReference type="InterPro" id="IPR029058">
    <property type="entry name" value="AB_hydrolase_fold"/>
</dbReference>
<protein>
    <submittedName>
        <fullName evidence="7">Non-ribosomal peptide synthetase</fullName>
    </submittedName>
</protein>
<dbReference type="InterPro" id="IPR036736">
    <property type="entry name" value="ACP-like_sf"/>
</dbReference>
<evidence type="ECO:0000256" key="3">
    <source>
        <dbReference type="ARBA" id="ARBA00022450"/>
    </source>
</evidence>
<comment type="similarity">
    <text evidence="2">Belongs to the ATP-dependent AMP-binding enzyme family.</text>
</comment>
<evidence type="ECO:0000259" key="6">
    <source>
        <dbReference type="PROSITE" id="PS50075"/>
    </source>
</evidence>
<dbReference type="Gene3D" id="3.40.50.12780">
    <property type="entry name" value="N-terminal domain of ligase-like"/>
    <property type="match status" value="2"/>
</dbReference>
<dbReference type="GO" id="GO:0044550">
    <property type="term" value="P:secondary metabolite biosynthetic process"/>
    <property type="evidence" value="ECO:0007669"/>
    <property type="project" value="TreeGrafter"/>
</dbReference>
<name>A0A809ZQ54_9BRAD</name>
<evidence type="ECO:0000313" key="8">
    <source>
        <dbReference type="EMBL" id="BCE63494.1"/>
    </source>
</evidence>
<dbReference type="SUPFAM" id="SSF56801">
    <property type="entry name" value="Acetyl-CoA synthetase-like"/>
    <property type="match status" value="2"/>
</dbReference>
<evidence type="ECO:0000256" key="1">
    <source>
        <dbReference type="ARBA" id="ARBA00001957"/>
    </source>
</evidence>
<dbReference type="GO" id="GO:0043041">
    <property type="term" value="P:amino acid activation for nonribosomal peptide biosynthetic process"/>
    <property type="evidence" value="ECO:0007669"/>
    <property type="project" value="TreeGrafter"/>
</dbReference>
<dbReference type="FunFam" id="2.30.38.10:FF:000001">
    <property type="entry name" value="Non-ribosomal peptide synthetase PvdI"/>
    <property type="match status" value="1"/>
</dbReference>
<dbReference type="FunFam" id="1.10.1200.10:FF:000005">
    <property type="entry name" value="Nonribosomal peptide synthetase 1"/>
    <property type="match status" value="1"/>
</dbReference>
<organism evidence="7">
    <name type="scientific">Bradyrhizobium diazoefficiens</name>
    <dbReference type="NCBI Taxonomy" id="1355477"/>
    <lineage>
        <taxon>Bacteria</taxon>
        <taxon>Pseudomonadati</taxon>
        <taxon>Pseudomonadota</taxon>
        <taxon>Alphaproteobacteria</taxon>
        <taxon>Hyphomicrobiales</taxon>
        <taxon>Nitrobacteraceae</taxon>
        <taxon>Bradyrhizobium</taxon>
    </lineage>
</organism>
<dbReference type="PANTHER" id="PTHR45527:SF1">
    <property type="entry name" value="FATTY ACID SYNTHASE"/>
    <property type="match status" value="1"/>
</dbReference>
<dbReference type="PROSITE" id="PS00012">
    <property type="entry name" value="PHOSPHOPANTETHEINE"/>
    <property type="match status" value="1"/>
</dbReference>
<dbReference type="FunFam" id="1.10.1200.10:FF:000108">
    <property type="entry name" value="Non-ribosomal peptide synthetase"/>
    <property type="match status" value="1"/>
</dbReference>
<dbReference type="PROSITE" id="PS50075">
    <property type="entry name" value="CARRIER"/>
    <property type="match status" value="2"/>
</dbReference>
<dbReference type="InterPro" id="IPR025110">
    <property type="entry name" value="AMP-bd_C"/>
</dbReference>
<dbReference type="EMBL" id="AP023095">
    <property type="protein sequence ID" value="BCE54762.1"/>
    <property type="molecule type" value="Genomic_DNA"/>
</dbReference>
<dbReference type="InterPro" id="IPR045851">
    <property type="entry name" value="AMP-bd_C_sf"/>
</dbReference>
<dbReference type="InterPro" id="IPR001242">
    <property type="entry name" value="Condensation_dom"/>
</dbReference>
<dbReference type="CDD" id="cd19531">
    <property type="entry name" value="LCL_NRPS-like"/>
    <property type="match status" value="2"/>
</dbReference>
<dbReference type="CDD" id="cd05926">
    <property type="entry name" value="FACL_fum10p_like"/>
    <property type="match status" value="1"/>
</dbReference>
<evidence type="ECO:0000256" key="4">
    <source>
        <dbReference type="ARBA" id="ARBA00022553"/>
    </source>
</evidence>
<dbReference type="FunFam" id="3.40.50.12780:FF:000012">
    <property type="entry name" value="Non-ribosomal peptide synthetase"/>
    <property type="match status" value="1"/>
</dbReference>
<feature type="domain" description="Carrier" evidence="6">
    <location>
        <begin position="1607"/>
        <end position="1682"/>
    </location>
</feature>
<dbReference type="Pfam" id="PF00550">
    <property type="entry name" value="PP-binding"/>
    <property type="match status" value="2"/>
</dbReference>
<dbReference type="Pfam" id="PF13193">
    <property type="entry name" value="AMP-binding_C"/>
    <property type="match status" value="2"/>
</dbReference>
<feature type="domain" description="Carrier" evidence="6">
    <location>
        <begin position="533"/>
        <end position="608"/>
    </location>
</feature>
<sequence length="2154" mass="233931">MALSDIASGAGSVGASGETKIFSHIGGLLDFYARRTPAAPALLAPGRPALTYGALGERTQDLVRTLRGLGIAPADRIAVALPRGADSALALIAVASSCACIPVNPDLTADELQRYFSELKLTALVTRADMNSASRDVARALDIAVIDFVPGPNDDLGGCAFVGPAVGPASTSGASRGDDDAFILLTSGTAARPKMVPLTHRNVCLSATNAGRVLSLTSHDRLLNVLPLFHAHGLISGLLTALAAGSSVICTEGFDASSFFGWMRELQPTWYTAVPTIHRALLTAAEANPDRARASSLRVIRSASASLAPAILGGLEATFGVPVLETYGMTEAASQIAANPFELRKLGSVGRAAGPEIAVMDETGRALASGAHGEIVLRGANMSRGYYNDEAATQAAFRDGWFRTGDLGYLDADGYLFIVGRIKDVINRGGQKISPLEVEEVLLSHPAVLEAGVFAVPHPKLGENVAAVVVLRANSEATSDQLRKFARKRLAAYKVPSLIRSVAALPKGASGKVKRNALADLIATAEDADAARLPRTTLETQLAEIWAGLLELPQVGIDQDVFALGADSLAVTQMRSRLRERFNVDFSFEDIFDCATVAALATRLETAATHREAALPAWRRAGAATADAPLSYQQQRMYLLSRLDPTRYNYNVVEVALLKGLVDVAALSASLTAICARHEALRSVFVERQGEPAQLVLQSPPKFERIKLKLKPCPADKQVAVVRRETLKLAQYPFDLAHEPPLKVTLLSFDKSSHALVVNLHHLVTDGWSQRLFWEELAAHYAAARKKGVAALPSSTFQYRDFALWQQSWARTPVAKEQLDYWRTQLDGVTTLPLRTDRPRPEIWSGHGARHYFEFSRALSGDVRALSQDQGVTPFMILLAVFQCLLFRHTSHEDVATGSLIANRNQIESERLIGLFANTLILRNDFGGDPSFGEMLRRVRQVTLDAYRNQDLPIEEVLRALQIARRSDGNPLFRIMFILQNASIEAARFPGLSTRRLEVDPNVARFDITLELVEADGRFTGFFEYATDLFDAATIEDMAAQFKTLLKAVIANPEQRISRLPLLTEAERRQLLAKGHGVPANFTTRGNLSERFDRQARTTPNAVAVSDGHTSLSYRELARRSQAAARWLAREGVGAESVVALLAERGPDLLAAMIAVQRVGAAFLNLDPDQPPARLATILGSSCARVLLIGRAQSAMVEALLEPLVERIQVAELDDAIAPRATKPARAARRAASSLAYLIYTSGSSGAPKGVMIEQRGLSNHLASLISELKLSARDVIAQTAPQSFVISVWQFLAGPMVGARVHVCGNAIVQDPILLAREIEREGITVLEIVPSLLRVIVDRMDEAPILRAFARLRLLISTGEPLPVDLCRAWFARCPKVPLINAYGASECSDDVSLHRLTKPPATATSNVPVGAPLPNTQLYVLDANLEPQPVGVTGELCIGGVGVGRGYINDPAQNKQRFLPDPFLRQAASRLYRTGDLARRRADGTIECLGRADHQVKVRGYRIELKEIENALADHPSVRAGIVEPRREASGDVRLIAHIVARPGSRVSASELRDFLKSRLPGHAIPSAFLFMDQVPLNAHGKIDRSMLLAPAQQEASEPDAAVPARRFTEKVLSDIWIDLLKVENLSVTDNFFDLGGHSLLAGQAMARVARALGVSLPIKTIFEAPTIEELARRVDEAVAAKPHKPAASLPRLTETRLAENGPPTLSIAQDQMIRIEQSLPGLPLFNLPFAFRLQGPLDPATLAQAFGDIVRRHESLRTAFGWSGGEPVSRIATPSELGPVLTVEVIGDGRPHNNKRRQALELRKIDLLIEQETYTPFDTARPPLLRARLLRLHADDHVLLLTLHHAVADGWSIGVLFEELSSRYAALAGRPSAPLPKLPPAFSDVARWQRWWCGTDAARRQAADWTENLRGAAPIFDGDANPGASTGHHPLRLEPDLIARLTAFAGQHNATLFMCLLTGLKALLLARTGRTDISVATAMANRAQPDTDRIVGPFENTVIVRTKITPDLSFAQALVRVRQSVLDAHARQELPFNMLADHLEQQGIDPAALLQVYFTLQNPLRQPLDLPEIAVQSIGNIAREGQPVLPIDQTWLSLMLKERPTGITGSCNYKGELLEARMVGEWIEDFVALLGAAAAQPNTPLDRLLDRRAA</sequence>
<dbReference type="EMBL" id="AP023096">
    <property type="protein sequence ID" value="BCE63494.1"/>
    <property type="molecule type" value="Genomic_DNA"/>
</dbReference>
<evidence type="ECO:0000256" key="2">
    <source>
        <dbReference type="ARBA" id="ARBA00006432"/>
    </source>
</evidence>
<keyword evidence="4" id="KW-0597">Phosphoprotein</keyword>
<dbReference type="CDD" id="cd05930">
    <property type="entry name" value="A_NRPS"/>
    <property type="match status" value="1"/>
</dbReference>
<reference evidence="7" key="1">
    <citation type="submission" date="2020-05" db="EMBL/GenBank/DDBJ databases">
        <title>Complete genome sequence of Bradyrhizobium diazoefficiens XF5 isolated from soybean nodule.</title>
        <authorList>
            <person name="Noda R."/>
            <person name="Kakizaki K."/>
            <person name="Minamisawa K."/>
        </authorList>
    </citation>
    <scope>NUCLEOTIDE SEQUENCE</scope>
    <source>
        <strain evidence="7">XF5</strain>
    </source>
</reference>
<dbReference type="InterPro" id="IPR045310">
    <property type="entry name" value="Pcs60-like"/>
</dbReference>
<dbReference type="FunFam" id="3.40.50.12780:FF:000115">
    <property type="entry name" value="Non-ribosomal peptide synthetase"/>
    <property type="match status" value="1"/>
</dbReference>
<dbReference type="InterPro" id="IPR042099">
    <property type="entry name" value="ANL_N_sf"/>
</dbReference>
<gene>
    <name evidence="7" type="ORF">XF5B_22740</name>
    <name evidence="8" type="ORF">XF6B_22930</name>
</gene>
<dbReference type="Gene3D" id="1.10.1200.10">
    <property type="entry name" value="ACP-like"/>
    <property type="match status" value="1"/>
</dbReference>
<dbReference type="Pfam" id="PF00501">
    <property type="entry name" value="AMP-binding"/>
    <property type="match status" value="2"/>
</dbReference>
<dbReference type="SUPFAM" id="SSF52777">
    <property type="entry name" value="CoA-dependent acyltransferases"/>
    <property type="match status" value="4"/>
</dbReference>